<keyword evidence="2" id="KW-1185">Reference proteome</keyword>
<evidence type="ECO:0000313" key="2">
    <source>
        <dbReference type="Proteomes" id="UP000609879"/>
    </source>
</evidence>
<reference evidence="1 2" key="1">
    <citation type="submission" date="2021-01" db="EMBL/GenBank/DDBJ databases">
        <title>Whole genome shotgun sequence of Actinoplanes deccanensis NBRC 13994.</title>
        <authorList>
            <person name="Komaki H."/>
            <person name="Tamura T."/>
        </authorList>
    </citation>
    <scope>NUCLEOTIDE SEQUENCE [LARGE SCALE GENOMIC DNA]</scope>
    <source>
        <strain evidence="1 2">NBRC 13994</strain>
    </source>
</reference>
<gene>
    <name evidence="1" type="ORF">Ade02nite_52770</name>
</gene>
<name>A0ABQ3Y9L2_9ACTN</name>
<dbReference type="Proteomes" id="UP000609879">
    <property type="component" value="Unassembled WGS sequence"/>
</dbReference>
<dbReference type="RefSeq" id="WP_203769443.1">
    <property type="nucleotide sequence ID" value="NZ_BAAABO010000045.1"/>
</dbReference>
<sequence length="214" mass="22139">MDDLDAGAASPCGAVSFAGWLADLAANPGAGFDLRDDTHLRRWRGTVYRENGVAAVTWAHQLMFARRTELAAVLLRGLKPRAESVVVVPLEELAVQVSEPPASRSLPFAGGDLSSGVVTVEDVAVRGLEPADMGLEAADGVHNDSAGSYREGATSSGPSSLVPAIGVWPASSGGQPRMYDGRPSWACSQGSQVVSAVFDQPGDLVVGAVTRPVS</sequence>
<protein>
    <submittedName>
        <fullName evidence="1">Uncharacterized protein</fullName>
    </submittedName>
</protein>
<evidence type="ECO:0000313" key="1">
    <source>
        <dbReference type="EMBL" id="GID76636.1"/>
    </source>
</evidence>
<comment type="caution">
    <text evidence="1">The sequence shown here is derived from an EMBL/GenBank/DDBJ whole genome shotgun (WGS) entry which is preliminary data.</text>
</comment>
<proteinExistence type="predicted"/>
<accession>A0ABQ3Y9L2</accession>
<organism evidence="1 2">
    <name type="scientific">Paractinoplanes deccanensis</name>
    <dbReference type="NCBI Taxonomy" id="113561"/>
    <lineage>
        <taxon>Bacteria</taxon>
        <taxon>Bacillati</taxon>
        <taxon>Actinomycetota</taxon>
        <taxon>Actinomycetes</taxon>
        <taxon>Micromonosporales</taxon>
        <taxon>Micromonosporaceae</taxon>
        <taxon>Paractinoplanes</taxon>
    </lineage>
</organism>
<dbReference type="EMBL" id="BOMI01000106">
    <property type="protein sequence ID" value="GID76636.1"/>
    <property type="molecule type" value="Genomic_DNA"/>
</dbReference>